<dbReference type="GO" id="GO:0000155">
    <property type="term" value="F:phosphorelay sensor kinase activity"/>
    <property type="evidence" value="ECO:0007669"/>
    <property type="project" value="InterPro"/>
</dbReference>
<dbReference type="RefSeq" id="WP_146353572.1">
    <property type="nucleotide sequence ID" value="NZ_VOBR01000012.1"/>
</dbReference>
<dbReference type="EMBL" id="VOBR01000012">
    <property type="protein sequence ID" value="TWP50410.1"/>
    <property type="molecule type" value="Genomic_DNA"/>
</dbReference>
<feature type="transmembrane region" description="Helical" evidence="4">
    <location>
        <begin position="215"/>
        <end position="235"/>
    </location>
</feature>
<dbReference type="Pfam" id="PF07730">
    <property type="entry name" value="HisKA_3"/>
    <property type="match status" value="1"/>
</dbReference>
<dbReference type="InterPro" id="IPR011712">
    <property type="entry name" value="Sig_transdc_His_kin_sub3_dim/P"/>
</dbReference>
<keyword evidence="4" id="KW-0812">Transmembrane</keyword>
<feature type="transmembrane region" description="Helical" evidence="4">
    <location>
        <begin position="182"/>
        <end position="203"/>
    </location>
</feature>
<dbReference type="PANTHER" id="PTHR24421">
    <property type="entry name" value="NITRATE/NITRITE SENSOR PROTEIN NARX-RELATED"/>
    <property type="match status" value="1"/>
</dbReference>
<sequence>MAVGRALSSGLGALAVAEVGLAVAFTIGVGWSWQQALNAFVVTNSVIGAAFAACGAIIAWHRPRNPIGWLFVADGLGHATTAMAAPLLQVLHDGGAPVGLQRLVATVFAYSWPWSIGLLLPLALVLFPDGRPPSPRWRPVLLVLVVTAPLFVVELGATPQPLTPGLPTGYLTVDWYDQVAPLWILSEVRTLAALFVGIIAMVVRYRRGDDVLRRQLLWLVLATITTVGFVTPWSLVTGTPIVVLFAIPLIPVAVTIAIIRHRLLDIRLVVSRVVTWLLLSACVVLAYGVLVAVLDRFVSAQLGRSAVATIVVALLVAPVLPRLQRLVDRALYGDRGDPARVVSRVGEQLAGPGLAGVVSAIRTALRVPYVAVHTSDGPLAEDGTAPAEVAVVPLEYGGAPVGELRVGVRPGEGDLGAADRAVLGLVAAPLAVAVHATLLSAQLQTSRERIVAAQEEERRRLRRDLHDGLGPTLTGVALTADAATNLLGTDPARTRSLLAAIRTDVRTAITDVRRLVENLRPPALDELGLLGALRQRAEHLAWRADGAALHVRLDVPDEVPALPAAVEVAAYRIATEALTNVVRHSGASGAVLRLRCTDDLDVEITDDGPLNGPWHPGVGLNTMRERAAELGGRFDAGPSPTGGRVHVSLPLVVP</sequence>
<evidence type="ECO:0000256" key="4">
    <source>
        <dbReference type="SAM" id="Phobius"/>
    </source>
</evidence>
<dbReference type="CDD" id="cd16917">
    <property type="entry name" value="HATPase_UhpB-NarQ-NarX-like"/>
    <property type="match status" value="1"/>
</dbReference>
<organism evidence="6 7">
    <name type="scientific">Lentzea tibetensis</name>
    <dbReference type="NCBI Taxonomy" id="2591470"/>
    <lineage>
        <taxon>Bacteria</taxon>
        <taxon>Bacillati</taxon>
        <taxon>Actinomycetota</taxon>
        <taxon>Actinomycetes</taxon>
        <taxon>Pseudonocardiales</taxon>
        <taxon>Pseudonocardiaceae</taxon>
        <taxon>Lentzea</taxon>
    </lineage>
</organism>
<gene>
    <name evidence="6" type="ORF">FKR81_19720</name>
</gene>
<accession>A0A563ERX8</accession>
<feature type="transmembrane region" description="Helical" evidence="4">
    <location>
        <begin position="241"/>
        <end position="261"/>
    </location>
</feature>
<keyword evidence="2 6" id="KW-0418">Kinase</keyword>
<dbReference type="InterPro" id="IPR036890">
    <property type="entry name" value="HATPase_C_sf"/>
</dbReference>
<dbReference type="SUPFAM" id="SSF55874">
    <property type="entry name" value="ATPase domain of HSP90 chaperone/DNA topoisomerase II/histidine kinase"/>
    <property type="match status" value="1"/>
</dbReference>
<keyword evidence="7" id="KW-1185">Reference proteome</keyword>
<dbReference type="GO" id="GO:0016020">
    <property type="term" value="C:membrane"/>
    <property type="evidence" value="ECO:0007669"/>
    <property type="project" value="InterPro"/>
</dbReference>
<feature type="transmembrane region" description="Helical" evidence="4">
    <location>
        <begin position="273"/>
        <end position="294"/>
    </location>
</feature>
<keyword evidence="3" id="KW-0902">Two-component regulatory system</keyword>
<dbReference type="Gene3D" id="3.30.565.10">
    <property type="entry name" value="Histidine kinase-like ATPase, C-terminal domain"/>
    <property type="match status" value="1"/>
</dbReference>
<evidence type="ECO:0000256" key="2">
    <source>
        <dbReference type="ARBA" id="ARBA00022777"/>
    </source>
</evidence>
<dbReference type="Proteomes" id="UP000316639">
    <property type="component" value="Unassembled WGS sequence"/>
</dbReference>
<dbReference type="GO" id="GO:0046983">
    <property type="term" value="F:protein dimerization activity"/>
    <property type="evidence" value="ECO:0007669"/>
    <property type="project" value="InterPro"/>
</dbReference>
<evidence type="ECO:0000259" key="5">
    <source>
        <dbReference type="Pfam" id="PF07730"/>
    </source>
</evidence>
<feature type="transmembrane region" description="Helical" evidence="4">
    <location>
        <begin position="67"/>
        <end position="88"/>
    </location>
</feature>
<evidence type="ECO:0000256" key="1">
    <source>
        <dbReference type="ARBA" id="ARBA00022679"/>
    </source>
</evidence>
<proteinExistence type="predicted"/>
<evidence type="ECO:0000313" key="6">
    <source>
        <dbReference type="EMBL" id="TWP50410.1"/>
    </source>
</evidence>
<feature type="domain" description="Signal transduction histidine kinase subgroup 3 dimerisation and phosphoacceptor" evidence="5">
    <location>
        <begin position="457"/>
        <end position="524"/>
    </location>
</feature>
<dbReference type="OrthoDB" id="227596at2"/>
<feature type="transmembrane region" description="Helical" evidence="4">
    <location>
        <begin position="40"/>
        <end position="60"/>
    </location>
</feature>
<dbReference type="InterPro" id="IPR050482">
    <property type="entry name" value="Sensor_HK_TwoCompSys"/>
</dbReference>
<dbReference type="Gene3D" id="1.20.5.1930">
    <property type="match status" value="1"/>
</dbReference>
<dbReference type="AlphaFoldDB" id="A0A563ERX8"/>
<reference evidence="6 7" key="1">
    <citation type="submission" date="2019-07" db="EMBL/GenBank/DDBJ databases">
        <title>Lentzea xizangensis sp. nov., isolated from Qinghai-Tibetan Plateau Soils.</title>
        <authorList>
            <person name="Huang J."/>
        </authorList>
    </citation>
    <scope>NUCLEOTIDE SEQUENCE [LARGE SCALE GENOMIC DNA]</scope>
    <source>
        <strain evidence="6 7">FXJ1.1311</strain>
    </source>
</reference>
<comment type="caution">
    <text evidence="6">The sequence shown here is derived from an EMBL/GenBank/DDBJ whole genome shotgun (WGS) entry which is preliminary data.</text>
</comment>
<feature type="transmembrane region" description="Helical" evidence="4">
    <location>
        <begin position="108"/>
        <end position="127"/>
    </location>
</feature>
<keyword evidence="1" id="KW-0808">Transferase</keyword>
<keyword evidence="4" id="KW-1133">Transmembrane helix</keyword>
<feature type="transmembrane region" description="Helical" evidence="4">
    <location>
        <begin position="139"/>
        <end position="162"/>
    </location>
</feature>
<name>A0A563ERX8_9PSEU</name>
<dbReference type="SUPFAM" id="SSF55781">
    <property type="entry name" value="GAF domain-like"/>
    <property type="match status" value="1"/>
</dbReference>
<protein>
    <submittedName>
        <fullName evidence="6">Two-component sensor histidine kinase</fullName>
    </submittedName>
</protein>
<evidence type="ECO:0000256" key="3">
    <source>
        <dbReference type="ARBA" id="ARBA00023012"/>
    </source>
</evidence>
<evidence type="ECO:0000313" key="7">
    <source>
        <dbReference type="Proteomes" id="UP000316639"/>
    </source>
</evidence>
<keyword evidence="4" id="KW-0472">Membrane</keyword>